<dbReference type="EMBL" id="JAHCLR010000008">
    <property type="protein sequence ID" value="MBS9533279.1"/>
    <property type="molecule type" value="Genomic_DNA"/>
</dbReference>
<dbReference type="PANTHER" id="PTHR48081:SF33">
    <property type="entry name" value="KYNURENINE FORMAMIDASE"/>
    <property type="match status" value="1"/>
</dbReference>
<dbReference type="InterPro" id="IPR019826">
    <property type="entry name" value="Carboxylesterase_B_AS"/>
</dbReference>
<comment type="caution">
    <text evidence="3">The sequence shown here is derived from an EMBL/GenBank/DDBJ whole genome shotgun (WGS) entry which is preliminary data.</text>
</comment>
<evidence type="ECO:0000256" key="1">
    <source>
        <dbReference type="ARBA" id="ARBA00022801"/>
    </source>
</evidence>
<proteinExistence type="predicted"/>
<sequence>MTARPQSRDSGCTLTARARRLLRARPSDYLMAFSVASASLPVVGKSLEPLGGMTAMSVWGARHLPQIVSATAKSWFTPGSSAIRERERDQTRAVSDAALRGVVSAADLDIDWPEPEQAPPVWNALRHRRHLHRSSVRYGSDPAQVLDVWRRKDLPLEPAPVLIFVPGGAWVHGSRTLQGYALLSHLAEQGWVCLSIDYRVAPHNRWPSHIIDVKTAIAWAHANVDKFGGDRDFVAVAGASAGGHLAALAGLTGAAGHDREFADRLPAGADTSVDAVVGLYGRYDWQDRSTPERAQFVDFLERVVVGKSIRRNPETYRQASPIARVHPKAPPTLVVHGSADTVIPVAQARDFAERLRAVSHSSVGYLELPGAGHGFDMTDGARTGAATTAIGLFLNQIHRDRIMISSKHVI</sequence>
<accession>A0ABS5RGI7</accession>
<evidence type="ECO:0000313" key="3">
    <source>
        <dbReference type="EMBL" id="MBS9533279.1"/>
    </source>
</evidence>
<dbReference type="SUPFAM" id="SSF53474">
    <property type="entry name" value="alpha/beta-Hydrolases"/>
    <property type="match status" value="1"/>
</dbReference>
<dbReference type="InterPro" id="IPR050300">
    <property type="entry name" value="GDXG_lipolytic_enzyme"/>
</dbReference>
<dbReference type="Pfam" id="PF20434">
    <property type="entry name" value="BD-FAE"/>
    <property type="match status" value="1"/>
</dbReference>
<dbReference type="PANTHER" id="PTHR48081">
    <property type="entry name" value="AB HYDROLASE SUPERFAMILY PROTEIN C4A8.06C"/>
    <property type="match status" value="1"/>
</dbReference>
<protein>
    <submittedName>
        <fullName evidence="3">Alpha/beta hydrolase</fullName>
    </submittedName>
</protein>
<dbReference type="PROSITE" id="PS00122">
    <property type="entry name" value="CARBOXYLESTERASE_B_1"/>
    <property type="match status" value="1"/>
</dbReference>
<dbReference type="RefSeq" id="WP_214092163.1">
    <property type="nucleotide sequence ID" value="NZ_JAHCLR010000008.1"/>
</dbReference>
<dbReference type="InterPro" id="IPR029058">
    <property type="entry name" value="AB_hydrolase_fold"/>
</dbReference>
<evidence type="ECO:0000259" key="2">
    <source>
        <dbReference type="Pfam" id="PF20434"/>
    </source>
</evidence>
<reference evidence="3 4" key="1">
    <citation type="submission" date="2021-05" db="EMBL/GenBank/DDBJ databases">
        <title>Mycobacterium acidophilum sp. nov., an extremely acid-tolerant member of the genus Mycobacterium.</title>
        <authorList>
            <person name="Xia J."/>
        </authorList>
    </citation>
    <scope>NUCLEOTIDE SEQUENCE [LARGE SCALE GENOMIC DNA]</scope>
    <source>
        <strain evidence="3 4">M1</strain>
    </source>
</reference>
<keyword evidence="4" id="KW-1185">Reference proteome</keyword>
<dbReference type="GO" id="GO:0016787">
    <property type="term" value="F:hydrolase activity"/>
    <property type="evidence" value="ECO:0007669"/>
    <property type="project" value="UniProtKB-KW"/>
</dbReference>
<gene>
    <name evidence="3" type="ORF">KIH27_06700</name>
</gene>
<name>A0ABS5RGI7_9MYCO</name>
<keyword evidence="1 3" id="KW-0378">Hydrolase</keyword>
<dbReference type="InterPro" id="IPR049492">
    <property type="entry name" value="BD-FAE-like_dom"/>
</dbReference>
<dbReference type="Gene3D" id="3.40.50.1820">
    <property type="entry name" value="alpha/beta hydrolase"/>
    <property type="match status" value="1"/>
</dbReference>
<organism evidence="3 4">
    <name type="scientific">Mycolicibacter acidiphilus</name>
    <dbReference type="NCBI Taxonomy" id="2835306"/>
    <lineage>
        <taxon>Bacteria</taxon>
        <taxon>Bacillati</taxon>
        <taxon>Actinomycetota</taxon>
        <taxon>Actinomycetes</taxon>
        <taxon>Mycobacteriales</taxon>
        <taxon>Mycobacteriaceae</taxon>
        <taxon>Mycolicibacter</taxon>
    </lineage>
</organism>
<dbReference type="Proteomes" id="UP001519535">
    <property type="component" value="Unassembled WGS sequence"/>
</dbReference>
<feature type="domain" description="BD-FAE-like" evidence="2">
    <location>
        <begin position="157"/>
        <end position="355"/>
    </location>
</feature>
<evidence type="ECO:0000313" key="4">
    <source>
        <dbReference type="Proteomes" id="UP001519535"/>
    </source>
</evidence>